<dbReference type="AlphaFoldDB" id="A0A0B7HR71"/>
<gene>
    <name evidence="1" type="ORF">CCAN12_800068</name>
</gene>
<sequence>MGGFLVINKDRITHSKINKNETAKFKKEKRVALVYAQNGYQMELWNEIPGISSPDGALNGIPIDLKSLSSHNNIVKEAKSAINKQGAKMVLFEFTKETNKIYWEILKLKEQNIKAMYYFKDKNEVHRNF</sequence>
<dbReference type="EMBL" id="CDOE01000079">
    <property type="protein sequence ID" value="CEN41119.1"/>
    <property type="molecule type" value="Genomic_DNA"/>
</dbReference>
<dbReference type="RefSeq" id="WP_042002040.1">
    <property type="nucleotide sequence ID" value="NZ_CP022382.1"/>
</dbReference>
<proteinExistence type="predicted"/>
<protein>
    <submittedName>
        <fullName evidence="1">Uncharacterized protein</fullName>
    </submittedName>
</protein>
<dbReference type="Proteomes" id="UP000044026">
    <property type="component" value="Unassembled WGS sequence"/>
</dbReference>
<evidence type="ECO:0000313" key="2">
    <source>
        <dbReference type="Proteomes" id="UP000044026"/>
    </source>
</evidence>
<organism evidence="1 2">
    <name type="scientific">Capnocytophaga canimorsus</name>
    <dbReference type="NCBI Taxonomy" id="28188"/>
    <lineage>
        <taxon>Bacteria</taxon>
        <taxon>Pseudomonadati</taxon>
        <taxon>Bacteroidota</taxon>
        <taxon>Flavobacteriia</taxon>
        <taxon>Flavobacteriales</taxon>
        <taxon>Flavobacteriaceae</taxon>
        <taxon>Capnocytophaga</taxon>
    </lineage>
</organism>
<dbReference type="Gene3D" id="3.40.1350.120">
    <property type="match status" value="1"/>
</dbReference>
<reference evidence="1 2" key="1">
    <citation type="submission" date="2015-01" db="EMBL/GenBank/DDBJ databases">
        <authorList>
            <person name="Xiang T."/>
            <person name="Song Y."/>
            <person name="Huang L."/>
            <person name="Wang B."/>
            <person name="Wu P."/>
        </authorList>
    </citation>
    <scope>NUCLEOTIDE SEQUENCE [LARGE SCALE GENOMIC DNA]</scope>
    <source>
        <strain evidence="1 2">Cc12</strain>
    </source>
</reference>
<name>A0A0B7HR71_9FLAO</name>
<evidence type="ECO:0000313" key="1">
    <source>
        <dbReference type="EMBL" id="CEN41119.1"/>
    </source>
</evidence>
<dbReference type="GeneID" id="69580303"/>
<accession>A0A0B7HR71</accession>